<accession>A0AA38FSV4</accession>
<dbReference type="EMBL" id="JAHRHJ020000007">
    <property type="protein sequence ID" value="KAH9310031.1"/>
    <property type="molecule type" value="Genomic_DNA"/>
</dbReference>
<feature type="compositionally biased region" description="Pro residues" evidence="1">
    <location>
        <begin position="122"/>
        <end position="143"/>
    </location>
</feature>
<keyword evidence="3" id="KW-1185">Reference proteome</keyword>
<dbReference type="Proteomes" id="UP000824469">
    <property type="component" value="Unassembled WGS sequence"/>
</dbReference>
<reference evidence="2 3" key="1">
    <citation type="journal article" date="2021" name="Nat. Plants">
        <title>The Taxus genome provides insights into paclitaxel biosynthesis.</title>
        <authorList>
            <person name="Xiong X."/>
            <person name="Gou J."/>
            <person name="Liao Q."/>
            <person name="Li Y."/>
            <person name="Zhou Q."/>
            <person name="Bi G."/>
            <person name="Li C."/>
            <person name="Du R."/>
            <person name="Wang X."/>
            <person name="Sun T."/>
            <person name="Guo L."/>
            <person name="Liang H."/>
            <person name="Lu P."/>
            <person name="Wu Y."/>
            <person name="Zhang Z."/>
            <person name="Ro D.K."/>
            <person name="Shang Y."/>
            <person name="Huang S."/>
            <person name="Yan J."/>
        </authorList>
    </citation>
    <scope>NUCLEOTIDE SEQUENCE [LARGE SCALE GENOMIC DNA]</scope>
    <source>
        <strain evidence="2">Ta-2019</strain>
    </source>
</reference>
<gene>
    <name evidence="2" type="ORF">KI387_037942</name>
</gene>
<comment type="caution">
    <text evidence="2">The sequence shown here is derived from an EMBL/GenBank/DDBJ whole genome shotgun (WGS) entry which is preliminary data.</text>
</comment>
<evidence type="ECO:0000313" key="3">
    <source>
        <dbReference type="Proteomes" id="UP000824469"/>
    </source>
</evidence>
<feature type="non-terminal residue" evidence="2">
    <location>
        <position position="1"/>
    </location>
</feature>
<proteinExistence type="predicted"/>
<feature type="compositionally biased region" description="Polar residues" evidence="1">
    <location>
        <begin position="31"/>
        <end position="45"/>
    </location>
</feature>
<feature type="non-terminal residue" evidence="2">
    <location>
        <position position="177"/>
    </location>
</feature>
<evidence type="ECO:0000313" key="2">
    <source>
        <dbReference type="EMBL" id="KAH9310031.1"/>
    </source>
</evidence>
<protein>
    <submittedName>
        <fullName evidence="2">Uncharacterized protein</fullName>
    </submittedName>
</protein>
<evidence type="ECO:0000256" key="1">
    <source>
        <dbReference type="SAM" id="MobiDB-lite"/>
    </source>
</evidence>
<feature type="region of interest" description="Disordered" evidence="1">
    <location>
        <begin position="1"/>
        <end position="45"/>
    </location>
</feature>
<name>A0AA38FSV4_TAXCH</name>
<feature type="region of interest" description="Disordered" evidence="1">
    <location>
        <begin position="86"/>
        <end position="161"/>
    </location>
</feature>
<feature type="compositionally biased region" description="Low complexity" evidence="1">
    <location>
        <begin position="86"/>
        <end position="95"/>
    </location>
</feature>
<sequence length="177" mass="18964">GMLESGELVLDNPNAPANQDLHIFKKPLPNHSPSNDQTGNASHNESNTREVHVIFIDLPPISQISPIPSIEEILAQNPLLAQEPTLSIPLPIEESPSPPRTPAEESLVSTDIIFPSTSLPSEPLPIVPPPPIEEYPSSSPPIQDPIDLPLPLGDHSPSATQDHTDLILALLPTEAEA</sequence>
<organism evidence="2 3">
    <name type="scientific">Taxus chinensis</name>
    <name type="common">Chinese yew</name>
    <name type="synonym">Taxus wallichiana var. chinensis</name>
    <dbReference type="NCBI Taxonomy" id="29808"/>
    <lineage>
        <taxon>Eukaryota</taxon>
        <taxon>Viridiplantae</taxon>
        <taxon>Streptophyta</taxon>
        <taxon>Embryophyta</taxon>
        <taxon>Tracheophyta</taxon>
        <taxon>Spermatophyta</taxon>
        <taxon>Pinopsida</taxon>
        <taxon>Pinidae</taxon>
        <taxon>Conifers II</taxon>
        <taxon>Cupressales</taxon>
        <taxon>Taxaceae</taxon>
        <taxon>Taxus</taxon>
    </lineage>
</organism>
<dbReference type="AlphaFoldDB" id="A0AA38FSV4"/>